<proteinExistence type="predicted"/>
<keyword evidence="4" id="KW-1185">Reference proteome</keyword>
<dbReference type="PANTHER" id="PTHR33050">
    <property type="entry name" value="REVERSE TRANSCRIPTASE DOMAIN-CONTAINING PROTEIN"/>
    <property type="match status" value="1"/>
</dbReference>
<reference evidence="3 4" key="2">
    <citation type="submission" date="2024-05" db="EMBL/GenBank/DDBJ databases">
        <authorList>
            <person name="Chen Y."/>
            <person name="Shah S."/>
            <person name="Dougan E. K."/>
            <person name="Thang M."/>
            <person name="Chan C."/>
        </authorList>
    </citation>
    <scope>NUCLEOTIDE SEQUENCE [LARGE SCALE GENOMIC DNA]</scope>
</reference>
<dbReference type="EMBL" id="CAMXCT010006522">
    <property type="protein sequence ID" value="CAI4015249.1"/>
    <property type="molecule type" value="Genomic_DNA"/>
</dbReference>
<dbReference type="OrthoDB" id="442801at2759"/>
<feature type="region of interest" description="Disordered" evidence="1">
    <location>
        <begin position="566"/>
        <end position="592"/>
    </location>
</feature>
<evidence type="ECO:0000313" key="3">
    <source>
        <dbReference type="EMBL" id="CAL4802561.1"/>
    </source>
</evidence>
<sequence>MEDEDLEKVMWNVLQKFGLDERKLAVFDVSESGVIAGQICEHLGLICEGLHVDIVAGWVQSISASEPYQKRLRGDLQQDPLEIGSHLHKSFMSSKSSSSASHAKGTRLVDELWMPVSVRQRIKRDQAAAKQEHETSLKDRWSKELYKELIKVDAPVLQGMQFCVGQERLHVAIAGKTRSSTLKRYLKAWRDWQTWKDNTWSADALNHPGMFCEYLFCRFDEPCGASIPNFICKAVAWFEKIAGFKEAELVATMRVVTQVRDYITEKLAAEAPPVRRAPRYPSVVIEALEATVIDTELSVGMRVMAWAKLLKIWGALRFDDMQKINPSQLHMTGGRMTTTLRVTKTSGPGKRVQELPVCISEYAFVWDVDWIQQGFSLLKTHASFERDYLLPKLTEDWSGFQQKYATYQDVSSYSCHLRKRLTSYYDFNAVLPEDLSSFWTEHSERATLPTALAVLGVENKKRDLVGRWKPEASDTYIRSYNGLVAQLQSKCGKAFRKPNRFRILDEIDIAESAEAWLRYRKTEIAEQERSDILQRLMETMDSFAIQAEPLIQLGQENDAEQLEPLEEVTEGDESSGETSSDTSDSETTVVGPRTLAESLKLGSSDLRFTLSRNEVPDEMQAHFFENGVTSVSKFSSFFRDETDLITVLRDEFNVDAANALADRAKVAAVICSWKDTVTKAKRQSEVEAEMNSREWTKPIPAGDYVQLRNFFQTAIGHVEDRVMPSKEYLEKKLQELENGEFRAETLSEVVSKDEIDPDVLVPVFDSKGSLSVKKGSTTVAMPTGPEQLRRRLSVMQNCLMMLALKYVSREEIQDVTKDVFDRYKDYILGDYVWGLSSTDLNGQQIQTPPWSLVLSYEHAVRKRAYSLMLTERLMLGAALERAWKLTWTERRKANCGNNMTDFSYEVCKAVRKENVILIFENPEDLGAVQQGPFEGVRPASMWQWPIFWDLIESGDFLTCAFYQQDFGTNYLKPTRLLLKNVEVDADLFKVGKPCFDSQGFYKGPLIKRPATVALIGQHAGRFTTAGTEQWPSAFCKWVAHKILTFWTSLTTDAGMGAATEFSKDLKEEYPTTTAEGWKIHGGEGESRKCEVPGKVRWFHDGCGLASPGRWDLEKRIWNRDCFWESLRKGSMEIILQQCGGIQNLDRMCFEMAAKGEEGCTLVKNVKVKQQLVEFWSNSLAKEGYDVQGLTDIAAGQPFRLKLMEALLDRAGDPDHSFLLEGATGFPVGVIKPLPRTPHMYEEQTSWKLEDDPYMKSEVWRDNYESVGDHEDFVRQQFEDECSEGLMEKLTLDQAKQRFGDRIAISSLAVLVEEAHGNKRRVIHDATHGTKINNRIKCRDKQRRTFGVASASYWWGRIAGAGIRLVHEFLGPGMPIEMLIFADDLESLGAGIRGRRGTVLSFLFLSTLGFPFKWAKQRGGLKVEWIGLYTDYTTMRLGLSPKRAAWMEGWTRKLASTGRVTAKEMEQGLGRLGFAANALTWERPFLGPLYSWTAAIRNKTGVLRIPTMLRTILWFLADRTAEGGSLQSPPPLREGKEDNVIFYTDAKATEKGAWVGGFLQTSDGQIGEWFSEEVEEAWAPWLFLRKDPKRVIAALEMLATLIAVRLWAKGLPVGGKGKCWVKGSTDNLSNAYAVSKWMSTKYPLTILIMELSET</sequence>
<dbReference type="EMBL" id="CAMXCT030006522">
    <property type="protein sequence ID" value="CAL4802561.1"/>
    <property type="molecule type" value="Genomic_DNA"/>
</dbReference>
<dbReference type="InterPro" id="IPR052055">
    <property type="entry name" value="Hepadnavirus_pol/RT"/>
</dbReference>
<reference evidence="2" key="1">
    <citation type="submission" date="2022-10" db="EMBL/GenBank/DDBJ databases">
        <authorList>
            <person name="Chen Y."/>
            <person name="Dougan E. K."/>
            <person name="Chan C."/>
            <person name="Rhodes N."/>
            <person name="Thang M."/>
        </authorList>
    </citation>
    <scope>NUCLEOTIDE SEQUENCE</scope>
</reference>
<feature type="compositionally biased region" description="Acidic residues" evidence="1">
    <location>
        <begin position="566"/>
        <end position="575"/>
    </location>
</feature>
<name>A0A9P1DRU9_9DINO</name>
<evidence type="ECO:0000313" key="2">
    <source>
        <dbReference type="EMBL" id="CAI4015249.1"/>
    </source>
</evidence>
<protein>
    <submittedName>
        <fullName evidence="3">Anthranilate N-benzoyltransferase protein 2</fullName>
    </submittedName>
</protein>
<evidence type="ECO:0000313" key="4">
    <source>
        <dbReference type="Proteomes" id="UP001152797"/>
    </source>
</evidence>
<feature type="compositionally biased region" description="Low complexity" evidence="1">
    <location>
        <begin position="576"/>
        <end position="591"/>
    </location>
</feature>
<dbReference type="EMBL" id="CAMXCT020006522">
    <property type="protein sequence ID" value="CAL1168624.1"/>
    <property type="molecule type" value="Genomic_DNA"/>
</dbReference>
<evidence type="ECO:0000256" key="1">
    <source>
        <dbReference type="SAM" id="MobiDB-lite"/>
    </source>
</evidence>
<dbReference type="PANTHER" id="PTHR33050:SF7">
    <property type="entry name" value="RIBONUCLEASE H"/>
    <property type="match status" value="1"/>
</dbReference>
<comment type="caution">
    <text evidence="2">The sequence shown here is derived from an EMBL/GenBank/DDBJ whole genome shotgun (WGS) entry which is preliminary data.</text>
</comment>
<accession>A0A9P1DRU9</accession>
<dbReference type="Proteomes" id="UP001152797">
    <property type="component" value="Unassembled WGS sequence"/>
</dbReference>
<gene>
    <name evidence="2" type="ORF">C1SCF055_LOCUS40086</name>
</gene>
<organism evidence="2">
    <name type="scientific">Cladocopium goreaui</name>
    <dbReference type="NCBI Taxonomy" id="2562237"/>
    <lineage>
        <taxon>Eukaryota</taxon>
        <taxon>Sar</taxon>
        <taxon>Alveolata</taxon>
        <taxon>Dinophyceae</taxon>
        <taxon>Suessiales</taxon>
        <taxon>Symbiodiniaceae</taxon>
        <taxon>Cladocopium</taxon>
    </lineage>
</organism>